<keyword evidence="3" id="KW-1185">Reference proteome</keyword>
<comment type="caution">
    <text evidence="2">The sequence shown here is derived from an EMBL/GenBank/DDBJ whole genome shotgun (WGS) entry which is preliminary data.</text>
</comment>
<feature type="compositionally biased region" description="Gly residues" evidence="1">
    <location>
        <begin position="152"/>
        <end position="162"/>
    </location>
</feature>
<organism evidence="2 3">
    <name type="scientific">Streptomonospora wellingtoniae</name>
    <dbReference type="NCBI Taxonomy" id="3075544"/>
    <lineage>
        <taxon>Bacteria</taxon>
        <taxon>Bacillati</taxon>
        <taxon>Actinomycetota</taxon>
        <taxon>Actinomycetes</taxon>
        <taxon>Streptosporangiales</taxon>
        <taxon>Nocardiopsidaceae</taxon>
        <taxon>Streptomonospora</taxon>
    </lineage>
</organism>
<evidence type="ECO:0000313" key="3">
    <source>
        <dbReference type="Proteomes" id="UP001183226"/>
    </source>
</evidence>
<feature type="compositionally biased region" description="Basic and acidic residues" evidence="1">
    <location>
        <begin position="178"/>
        <end position="188"/>
    </location>
</feature>
<dbReference type="EMBL" id="JAVREK010000001">
    <property type="protein sequence ID" value="MDT0300636.1"/>
    <property type="molecule type" value="Genomic_DNA"/>
</dbReference>
<accession>A0ABU2KMY9</accession>
<dbReference type="Proteomes" id="UP001183226">
    <property type="component" value="Unassembled WGS sequence"/>
</dbReference>
<reference evidence="3" key="1">
    <citation type="submission" date="2023-07" db="EMBL/GenBank/DDBJ databases">
        <title>30 novel species of actinomycetes from the DSMZ collection.</title>
        <authorList>
            <person name="Nouioui I."/>
        </authorList>
    </citation>
    <scope>NUCLEOTIDE SEQUENCE [LARGE SCALE GENOMIC DNA]</scope>
    <source>
        <strain evidence="3">DSM 45055</strain>
    </source>
</reference>
<gene>
    <name evidence="2" type="ORF">RM446_00745</name>
</gene>
<proteinExistence type="predicted"/>
<name>A0ABU2KMY9_9ACTN</name>
<evidence type="ECO:0000313" key="2">
    <source>
        <dbReference type="EMBL" id="MDT0300636.1"/>
    </source>
</evidence>
<sequence>MGRIDKPTKIVAAAVGGYVLGRRKKLKLAVGLGLFLAAKKLDLDPRTLMKELGELPAVTELKDQARGQLSTVGKDVAGSMVTAWAGGLADSLNERSERLRSGTAEVGEPSGEAGEPSDQDSGRGTEAAGKEKAPGGGEANAPAGQRGADGKSAGGRARGNGRGADESRSTARSRSTRKSSDHEGDQHG</sequence>
<feature type="region of interest" description="Disordered" evidence="1">
    <location>
        <begin position="90"/>
        <end position="188"/>
    </location>
</feature>
<dbReference type="RefSeq" id="WP_311543055.1">
    <property type="nucleotide sequence ID" value="NZ_JAVREK010000001.1"/>
</dbReference>
<protein>
    <submittedName>
        <fullName evidence="2">Uncharacterized protein</fullName>
    </submittedName>
</protein>
<evidence type="ECO:0000256" key="1">
    <source>
        <dbReference type="SAM" id="MobiDB-lite"/>
    </source>
</evidence>
<feature type="compositionally biased region" description="Basic and acidic residues" evidence="1">
    <location>
        <begin position="120"/>
        <end position="133"/>
    </location>
</feature>